<protein>
    <recommendedName>
        <fullName evidence="8">Abasic site processing protein</fullName>
        <ecNumber evidence="8">3.4.-.-</ecNumber>
    </recommendedName>
</protein>
<dbReference type="PANTHER" id="PTHR13604:SF0">
    <property type="entry name" value="ABASIC SITE PROCESSING PROTEIN HMCES"/>
    <property type="match status" value="1"/>
</dbReference>
<evidence type="ECO:0000256" key="7">
    <source>
        <dbReference type="ARBA" id="ARBA00023239"/>
    </source>
</evidence>
<keyword evidence="2 8" id="KW-0645">Protease</keyword>
<keyword evidence="5" id="KW-0190">Covalent protein-DNA linkage</keyword>
<dbReference type="GO" id="GO:0006508">
    <property type="term" value="P:proteolysis"/>
    <property type="evidence" value="ECO:0007669"/>
    <property type="project" value="UniProtKB-KW"/>
</dbReference>
<organism evidence="9 10">
    <name type="scientific">Mucilaginibacter mali</name>
    <dbReference type="NCBI Taxonomy" id="2740462"/>
    <lineage>
        <taxon>Bacteria</taxon>
        <taxon>Pseudomonadati</taxon>
        <taxon>Bacteroidota</taxon>
        <taxon>Sphingobacteriia</taxon>
        <taxon>Sphingobacteriales</taxon>
        <taxon>Sphingobacteriaceae</taxon>
        <taxon>Mucilaginibacter</taxon>
    </lineage>
</organism>
<gene>
    <name evidence="9" type="ORF">HQ865_25320</name>
</gene>
<evidence type="ECO:0000313" key="10">
    <source>
        <dbReference type="Proteomes" id="UP000505355"/>
    </source>
</evidence>
<evidence type="ECO:0000256" key="1">
    <source>
        <dbReference type="ARBA" id="ARBA00008136"/>
    </source>
</evidence>
<comment type="similarity">
    <text evidence="1 8">Belongs to the SOS response-associated peptidase family.</text>
</comment>
<dbReference type="Gene3D" id="3.90.1680.10">
    <property type="entry name" value="SOS response associated peptidase-like"/>
    <property type="match status" value="1"/>
</dbReference>
<evidence type="ECO:0000256" key="8">
    <source>
        <dbReference type="RuleBase" id="RU364100"/>
    </source>
</evidence>
<dbReference type="RefSeq" id="WP_173417577.1">
    <property type="nucleotide sequence ID" value="NZ_CP054139.1"/>
</dbReference>
<dbReference type="Proteomes" id="UP000505355">
    <property type="component" value="Chromosome"/>
</dbReference>
<keyword evidence="3" id="KW-0227">DNA damage</keyword>
<dbReference type="EMBL" id="CP054139">
    <property type="protein sequence ID" value="QKJ32932.1"/>
    <property type="molecule type" value="Genomic_DNA"/>
</dbReference>
<sequence>MCGRVLIGEQKDILITGRDGRQFKPKPNTGGNPGSMLTVVTDAMPDKVQQYRWGLLTADDEKIHSKHKHAKIENLHTVWRNQLGKKHCVIRIQAFFEYNKDQKKSYRVERADGKPFYIAGLWDIWLDVATNVLLPTCLMITMPPNRAMAEIHERMPAILERGDVKTWLNGNLAGQQRTAFLQAHPCLPETLKIIVEKEY</sequence>
<keyword evidence="10" id="KW-1185">Reference proteome</keyword>
<proteinExistence type="inferred from homology"/>
<dbReference type="Pfam" id="PF02586">
    <property type="entry name" value="SRAP"/>
    <property type="match status" value="1"/>
</dbReference>
<dbReference type="AlphaFoldDB" id="A0A7D4QIU2"/>
<dbReference type="GO" id="GO:0003697">
    <property type="term" value="F:single-stranded DNA binding"/>
    <property type="evidence" value="ECO:0007669"/>
    <property type="project" value="InterPro"/>
</dbReference>
<keyword evidence="4 8" id="KW-0378">Hydrolase</keyword>
<keyword evidence="6" id="KW-0238">DNA-binding</keyword>
<dbReference type="GO" id="GO:0016829">
    <property type="term" value="F:lyase activity"/>
    <property type="evidence" value="ECO:0007669"/>
    <property type="project" value="UniProtKB-KW"/>
</dbReference>
<evidence type="ECO:0000256" key="5">
    <source>
        <dbReference type="ARBA" id="ARBA00023124"/>
    </source>
</evidence>
<name>A0A7D4QIU2_9SPHI</name>
<evidence type="ECO:0000256" key="2">
    <source>
        <dbReference type="ARBA" id="ARBA00022670"/>
    </source>
</evidence>
<dbReference type="GO" id="GO:0008233">
    <property type="term" value="F:peptidase activity"/>
    <property type="evidence" value="ECO:0007669"/>
    <property type="project" value="UniProtKB-KW"/>
</dbReference>
<evidence type="ECO:0000256" key="3">
    <source>
        <dbReference type="ARBA" id="ARBA00022763"/>
    </source>
</evidence>
<dbReference type="GO" id="GO:0106300">
    <property type="term" value="P:protein-DNA covalent cross-linking repair"/>
    <property type="evidence" value="ECO:0007669"/>
    <property type="project" value="InterPro"/>
</dbReference>
<accession>A0A7D4QIU2</accession>
<dbReference type="KEGG" id="mmab:HQ865_25320"/>
<reference evidence="9 10" key="1">
    <citation type="submission" date="2020-05" db="EMBL/GenBank/DDBJ databases">
        <title>Mucilaginibacter mali sp. nov.</title>
        <authorList>
            <person name="Kim H.S."/>
            <person name="Lee K.C."/>
            <person name="Suh M.K."/>
            <person name="Kim J.-S."/>
            <person name="Han K.-I."/>
            <person name="Eom M.K."/>
            <person name="Shin Y.K."/>
            <person name="Lee J.-S."/>
        </authorList>
    </citation>
    <scope>NUCLEOTIDE SEQUENCE [LARGE SCALE GENOMIC DNA]</scope>
    <source>
        <strain evidence="9 10">G2-14</strain>
    </source>
</reference>
<evidence type="ECO:0000313" key="9">
    <source>
        <dbReference type="EMBL" id="QKJ32932.1"/>
    </source>
</evidence>
<evidence type="ECO:0000256" key="6">
    <source>
        <dbReference type="ARBA" id="ARBA00023125"/>
    </source>
</evidence>
<keyword evidence="7" id="KW-0456">Lyase</keyword>
<dbReference type="InterPro" id="IPR003738">
    <property type="entry name" value="SRAP"/>
</dbReference>
<dbReference type="InterPro" id="IPR036590">
    <property type="entry name" value="SRAP-like"/>
</dbReference>
<evidence type="ECO:0000256" key="4">
    <source>
        <dbReference type="ARBA" id="ARBA00022801"/>
    </source>
</evidence>
<dbReference type="EC" id="3.4.-.-" evidence="8"/>
<dbReference type="SUPFAM" id="SSF143081">
    <property type="entry name" value="BB1717-like"/>
    <property type="match status" value="1"/>
</dbReference>
<dbReference type="PANTHER" id="PTHR13604">
    <property type="entry name" value="DC12-RELATED"/>
    <property type="match status" value="1"/>
</dbReference>